<dbReference type="InterPro" id="IPR032823">
    <property type="entry name" value="BCA_ABC_TP_C"/>
</dbReference>
<feature type="domain" description="ABC transporter" evidence="4">
    <location>
        <begin position="13"/>
        <end position="260"/>
    </location>
</feature>
<sequence length="265" mass="28762">MVSENSAVSDVILDIQGASKHFGGLVAVNDVSFQVGAGHVFGLIGPNGAGKSTLFNLVTGVLSPSAGEIGFDRRPMSRAPLHTRSALGMARTFQIVRVFPGLSVLENVMMGFHPRLVDGILPSLLRIAHVLRTERALRQRARELLAFVGLEGRADEPVEHLPHGQLRLLEIARALASEPRLLLLDEPAAGLNDGETRHLGTLIQQLNRSGLTVLLVEHNIDFMMGLCHRIAVLDHGCKIAEGTPREIQRDDKVIEAYLGRRASHA</sequence>
<dbReference type="PROSITE" id="PS50893">
    <property type="entry name" value="ABC_TRANSPORTER_2"/>
    <property type="match status" value="1"/>
</dbReference>
<name>A0A553GXQ8_9PSED</name>
<dbReference type="FunFam" id="3.40.50.300:FF:000421">
    <property type="entry name" value="Branched-chain amino acid ABC transporter ATP-binding protein"/>
    <property type="match status" value="1"/>
</dbReference>
<dbReference type="GO" id="GO:0016887">
    <property type="term" value="F:ATP hydrolysis activity"/>
    <property type="evidence" value="ECO:0007669"/>
    <property type="project" value="InterPro"/>
</dbReference>
<dbReference type="GO" id="GO:0005524">
    <property type="term" value="F:ATP binding"/>
    <property type="evidence" value="ECO:0007669"/>
    <property type="project" value="UniProtKB-KW"/>
</dbReference>
<dbReference type="SMART" id="SM00382">
    <property type="entry name" value="AAA"/>
    <property type="match status" value="1"/>
</dbReference>
<evidence type="ECO:0000313" key="6">
    <source>
        <dbReference type="Proteomes" id="UP000315235"/>
    </source>
</evidence>
<keyword evidence="6" id="KW-1185">Reference proteome</keyword>
<dbReference type="InterPro" id="IPR051120">
    <property type="entry name" value="ABC_AA/LPS_Transport"/>
</dbReference>
<dbReference type="PANTHER" id="PTHR45772:SF9">
    <property type="entry name" value="CONSERVED COMPONENT OF ABC TRANSPORTER FOR NATURAL AMINO ACIDS"/>
    <property type="match status" value="1"/>
</dbReference>
<gene>
    <name evidence="5" type="ORF">FM069_13605</name>
</gene>
<comment type="caution">
    <text evidence="5">The sequence shown here is derived from an EMBL/GenBank/DDBJ whole genome shotgun (WGS) entry which is preliminary data.</text>
</comment>
<dbReference type="Proteomes" id="UP000315235">
    <property type="component" value="Unassembled WGS sequence"/>
</dbReference>
<accession>A0A553GXQ8</accession>
<dbReference type="InterPro" id="IPR003593">
    <property type="entry name" value="AAA+_ATPase"/>
</dbReference>
<reference evidence="5 6" key="1">
    <citation type="submission" date="2019-07" db="EMBL/GenBank/DDBJ databases">
        <title>Pseudomonas mangiferae sp. nov., isolated from bark of mango tree in Thailand.</title>
        <authorList>
            <person name="Srisuk N."/>
            <person name="Anurat P."/>
        </authorList>
    </citation>
    <scope>NUCLEOTIDE SEQUENCE [LARGE SCALE GENOMIC DNA]</scope>
    <source>
        <strain evidence="5 6">DMKU_BBB3-04</strain>
    </source>
</reference>
<evidence type="ECO:0000313" key="5">
    <source>
        <dbReference type="EMBL" id="TRX74293.1"/>
    </source>
</evidence>
<protein>
    <submittedName>
        <fullName evidence="5">ABC transporter ATP-binding protein</fullName>
    </submittedName>
</protein>
<keyword evidence="3 5" id="KW-0067">ATP-binding</keyword>
<dbReference type="AlphaFoldDB" id="A0A553GXQ8"/>
<dbReference type="PANTHER" id="PTHR45772">
    <property type="entry name" value="CONSERVED COMPONENT OF ABC TRANSPORTER FOR NATURAL AMINO ACIDS-RELATED"/>
    <property type="match status" value="1"/>
</dbReference>
<dbReference type="Pfam" id="PF12399">
    <property type="entry name" value="BCA_ABC_TP_C"/>
    <property type="match status" value="1"/>
</dbReference>
<organism evidence="5 6">
    <name type="scientific">Pseudomonas mangiferae</name>
    <dbReference type="NCBI Taxonomy" id="2593654"/>
    <lineage>
        <taxon>Bacteria</taxon>
        <taxon>Pseudomonadati</taxon>
        <taxon>Pseudomonadota</taxon>
        <taxon>Gammaproteobacteria</taxon>
        <taxon>Pseudomonadales</taxon>
        <taxon>Pseudomonadaceae</taxon>
        <taxon>Pseudomonas</taxon>
    </lineage>
</organism>
<proteinExistence type="predicted"/>
<dbReference type="InterPro" id="IPR003439">
    <property type="entry name" value="ABC_transporter-like_ATP-bd"/>
</dbReference>
<dbReference type="InterPro" id="IPR027417">
    <property type="entry name" value="P-loop_NTPase"/>
</dbReference>
<evidence type="ECO:0000259" key="4">
    <source>
        <dbReference type="PROSITE" id="PS50893"/>
    </source>
</evidence>
<keyword evidence="1" id="KW-0813">Transport</keyword>
<dbReference type="Gene3D" id="3.40.50.300">
    <property type="entry name" value="P-loop containing nucleotide triphosphate hydrolases"/>
    <property type="match status" value="1"/>
</dbReference>
<keyword evidence="2" id="KW-0547">Nucleotide-binding</keyword>
<evidence type="ECO:0000256" key="1">
    <source>
        <dbReference type="ARBA" id="ARBA00022448"/>
    </source>
</evidence>
<dbReference type="CDD" id="cd03219">
    <property type="entry name" value="ABC_Mj1267_LivG_branched"/>
    <property type="match status" value="1"/>
</dbReference>
<evidence type="ECO:0000256" key="3">
    <source>
        <dbReference type="ARBA" id="ARBA00022840"/>
    </source>
</evidence>
<dbReference type="Pfam" id="PF00005">
    <property type="entry name" value="ABC_tran"/>
    <property type="match status" value="1"/>
</dbReference>
<evidence type="ECO:0000256" key="2">
    <source>
        <dbReference type="ARBA" id="ARBA00022741"/>
    </source>
</evidence>
<dbReference type="EMBL" id="VJOY01000009">
    <property type="protein sequence ID" value="TRX74293.1"/>
    <property type="molecule type" value="Genomic_DNA"/>
</dbReference>
<dbReference type="GO" id="GO:0005886">
    <property type="term" value="C:plasma membrane"/>
    <property type="evidence" value="ECO:0007669"/>
    <property type="project" value="TreeGrafter"/>
</dbReference>
<dbReference type="SUPFAM" id="SSF52540">
    <property type="entry name" value="P-loop containing nucleoside triphosphate hydrolases"/>
    <property type="match status" value="1"/>
</dbReference>
<dbReference type="OrthoDB" id="9780942at2"/>